<sequence length="113" mass="13204">MEFVQKFLKYWKFFYSWLAIGVAFLLAAGASWLLGRSFPDDSPLYFYGWLAFGFFLPLWLLLSAILTPLLVFKRRKHDTRKEKFNLLFVNLLTGLALLAALYLAFTIFANSQY</sequence>
<keyword evidence="1" id="KW-0472">Membrane</keyword>
<feature type="transmembrane region" description="Helical" evidence="1">
    <location>
        <begin position="84"/>
        <end position="109"/>
    </location>
</feature>
<accession>A0A1G1VLI6</accession>
<feature type="transmembrane region" description="Helical" evidence="1">
    <location>
        <begin position="46"/>
        <end position="72"/>
    </location>
</feature>
<protein>
    <submittedName>
        <fullName evidence="2">Uncharacterized protein</fullName>
    </submittedName>
</protein>
<feature type="transmembrane region" description="Helical" evidence="1">
    <location>
        <begin position="12"/>
        <end position="34"/>
    </location>
</feature>
<organism evidence="2 3">
    <name type="scientific">Candidatus Chisholmbacteria bacterium RIFCSPHIGHO2_01_FULL_49_18</name>
    <dbReference type="NCBI Taxonomy" id="1797590"/>
    <lineage>
        <taxon>Bacteria</taxon>
        <taxon>Candidatus Chisholmiibacteriota</taxon>
    </lineage>
</organism>
<gene>
    <name evidence="2" type="ORF">A2785_01270</name>
</gene>
<evidence type="ECO:0000313" key="3">
    <source>
        <dbReference type="Proteomes" id="UP000179069"/>
    </source>
</evidence>
<name>A0A1G1VLI6_9BACT</name>
<dbReference type="EMBL" id="MHCI01000018">
    <property type="protein sequence ID" value="OGY16204.1"/>
    <property type="molecule type" value="Genomic_DNA"/>
</dbReference>
<reference evidence="2 3" key="1">
    <citation type="journal article" date="2016" name="Nat. Commun.">
        <title>Thousands of microbial genomes shed light on interconnected biogeochemical processes in an aquifer system.</title>
        <authorList>
            <person name="Anantharaman K."/>
            <person name="Brown C.T."/>
            <person name="Hug L.A."/>
            <person name="Sharon I."/>
            <person name="Castelle C.J."/>
            <person name="Probst A.J."/>
            <person name="Thomas B.C."/>
            <person name="Singh A."/>
            <person name="Wilkins M.J."/>
            <person name="Karaoz U."/>
            <person name="Brodie E.L."/>
            <person name="Williams K.H."/>
            <person name="Hubbard S.S."/>
            <person name="Banfield J.F."/>
        </authorList>
    </citation>
    <scope>NUCLEOTIDE SEQUENCE [LARGE SCALE GENOMIC DNA]</scope>
</reference>
<evidence type="ECO:0000313" key="2">
    <source>
        <dbReference type="EMBL" id="OGY16204.1"/>
    </source>
</evidence>
<keyword evidence="1" id="KW-0812">Transmembrane</keyword>
<proteinExistence type="predicted"/>
<comment type="caution">
    <text evidence="2">The sequence shown here is derived from an EMBL/GenBank/DDBJ whole genome shotgun (WGS) entry which is preliminary data.</text>
</comment>
<dbReference type="Proteomes" id="UP000179069">
    <property type="component" value="Unassembled WGS sequence"/>
</dbReference>
<dbReference type="AlphaFoldDB" id="A0A1G1VLI6"/>
<keyword evidence="1" id="KW-1133">Transmembrane helix</keyword>
<evidence type="ECO:0000256" key="1">
    <source>
        <dbReference type="SAM" id="Phobius"/>
    </source>
</evidence>